<protein>
    <submittedName>
        <fullName evidence="1">Uncharacterized protein</fullName>
    </submittedName>
</protein>
<dbReference type="RefSeq" id="WP_349229209.1">
    <property type="nucleotide sequence ID" value="NZ_JBBMFJ010000012.1"/>
</dbReference>
<reference evidence="1 2" key="1">
    <citation type="submission" date="2024-03" db="EMBL/GenBank/DDBJ databases">
        <title>Human intestinal bacterial collection.</title>
        <authorList>
            <person name="Pauvert C."/>
            <person name="Hitch T.C.A."/>
            <person name="Clavel T."/>
        </authorList>
    </citation>
    <scope>NUCLEOTIDE SEQUENCE [LARGE SCALE GENOMIC DNA]</scope>
    <source>
        <strain evidence="1 2">CLA-AP-H27</strain>
    </source>
</reference>
<evidence type="ECO:0000313" key="2">
    <source>
        <dbReference type="Proteomes" id="UP001437460"/>
    </source>
</evidence>
<proteinExistence type="predicted"/>
<evidence type="ECO:0000313" key="1">
    <source>
        <dbReference type="EMBL" id="MEQ2562996.1"/>
    </source>
</evidence>
<keyword evidence="2" id="KW-1185">Reference proteome</keyword>
<name>A0ABV1HLP7_9FIRM</name>
<accession>A0ABV1HLP7</accession>
<sequence length="343" mass="39051">MKQKIGFLVLKLDGNEEVRYLYPTVLYHLALRSRIKRALETGKVFQCCCRGDETEVTINENMELQFLCGRHAAACVEYVRQLAKYSKAAGVIPFIYGRGFSIPVAFKCKKGARKEAGIYSGEVLNLYEWKRFDLTALNAIIAARAFELCAQAGQMTADAVLSQMEYEYGLYQYEDPDGALILINSSLVLTRRTKIGETAFFCGKVRKISDQYGAQIYLICENDYGNFNISLPRVKWEKISSAVYRSDRMVCCITGFVQVKEIIPYKKGHYDKITKTSTAGKQDAKRVLEFASFTLFYLNEYGLIGGKEEELAEVSELMWKGKHVIKPYYPVPGCDKIPKYYVF</sequence>
<gene>
    <name evidence="1" type="ORF">WMO41_07440</name>
</gene>
<comment type="caution">
    <text evidence="1">The sequence shown here is derived from an EMBL/GenBank/DDBJ whole genome shotgun (WGS) entry which is preliminary data.</text>
</comment>
<dbReference type="EMBL" id="JBBMFJ010000012">
    <property type="protein sequence ID" value="MEQ2562996.1"/>
    <property type="molecule type" value="Genomic_DNA"/>
</dbReference>
<dbReference type="Proteomes" id="UP001437460">
    <property type="component" value="Unassembled WGS sequence"/>
</dbReference>
<organism evidence="1 2">
    <name type="scientific">Ventrimonas faecis</name>
    <dbReference type="NCBI Taxonomy" id="3133170"/>
    <lineage>
        <taxon>Bacteria</taxon>
        <taxon>Bacillati</taxon>
        <taxon>Bacillota</taxon>
        <taxon>Clostridia</taxon>
        <taxon>Lachnospirales</taxon>
        <taxon>Lachnospiraceae</taxon>
        <taxon>Ventrimonas</taxon>
    </lineage>
</organism>